<dbReference type="OrthoDB" id="327939at2"/>
<evidence type="ECO:0000256" key="1">
    <source>
        <dbReference type="SAM" id="Phobius"/>
    </source>
</evidence>
<accession>A0A4U5TRF1</accession>
<organism evidence="2 3">
    <name type="scientific">Mesohalobacter halotolerans</name>
    <dbReference type="NCBI Taxonomy" id="1883405"/>
    <lineage>
        <taxon>Bacteria</taxon>
        <taxon>Pseudomonadati</taxon>
        <taxon>Bacteroidota</taxon>
        <taxon>Flavobacteriia</taxon>
        <taxon>Flavobacteriales</taxon>
        <taxon>Flavobacteriaceae</taxon>
        <taxon>Mesohalobacter</taxon>
    </lineage>
</organism>
<feature type="transmembrane region" description="Helical" evidence="1">
    <location>
        <begin position="65"/>
        <end position="87"/>
    </location>
</feature>
<feature type="transmembrane region" description="Helical" evidence="1">
    <location>
        <begin position="7"/>
        <end position="28"/>
    </location>
</feature>
<dbReference type="Proteomes" id="UP000306552">
    <property type="component" value="Unassembled WGS sequence"/>
</dbReference>
<evidence type="ECO:0000313" key="3">
    <source>
        <dbReference type="Proteomes" id="UP000306552"/>
    </source>
</evidence>
<dbReference type="PANTHER" id="PTHR36974">
    <property type="entry name" value="MEMBRANE PROTEIN-RELATED"/>
    <property type="match status" value="1"/>
</dbReference>
<gene>
    <name evidence="2" type="ORF">FCN74_05450</name>
</gene>
<name>A0A4U5TRF1_9FLAO</name>
<evidence type="ECO:0000313" key="2">
    <source>
        <dbReference type="EMBL" id="TKS56830.1"/>
    </source>
</evidence>
<dbReference type="AlphaFoldDB" id="A0A4U5TRF1"/>
<sequence>MTRFLRRLLIGFYLVAGSYHFINPPFYKGLIPTYLPFPEVINYTSGVLEILLAIGVALPQLRRYAVYGIITLLILFIPSHIYFIQIGSCVEHGLCVSPWISWTRLLLIHPLLIYWAWKVRT</sequence>
<feature type="transmembrane region" description="Helical" evidence="1">
    <location>
        <begin position="40"/>
        <end position="58"/>
    </location>
</feature>
<reference evidence="2 3" key="1">
    <citation type="submission" date="2019-04" db="EMBL/GenBank/DDBJ databases">
        <title>Psychroflexus halotolerans sp. nov., isolated from a marine solar saltern.</title>
        <authorList>
            <person name="Feng X."/>
        </authorList>
    </citation>
    <scope>NUCLEOTIDE SEQUENCE [LARGE SCALE GENOMIC DNA]</scope>
    <source>
        <strain evidence="2 3">WDS2C27</strain>
    </source>
</reference>
<dbReference type="EMBL" id="SWMU01000002">
    <property type="protein sequence ID" value="TKS56830.1"/>
    <property type="molecule type" value="Genomic_DNA"/>
</dbReference>
<dbReference type="PANTHER" id="PTHR36974:SF1">
    <property type="entry name" value="DOXX FAMILY MEMBRANE PROTEIN"/>
    <property type="match status" value="1"/>
</dbReference>
<keyword evidence="1" id="KW-1133">Transmembrane helix</keyword>
<proteinExistence type="predicted"/>
<evidence type="ECO:0008006" key="4">
    <source>
        <dbReference type="Google" id="ProtNLM"/>
    </source>
</evidence>
<keyword evidence="1" id="KW-0472">Membrane</keyword>
<keyword evidence="1" id="KW-0812">Transmembrane</keyword>
<feature type="transmembrane region" description="Helical" evidence="1">
    <location>
        <begin position="99"/>
        <end position="117"/>
    </location>
</feature>
<protein>
    <recommendedName>
        <fullName evidence="4">DoxX family membrane protein</fullName>
    </recommendedName>
</protein>
<comment type="caution">
    <text evidence="2">The sequence shown here is derived from an EMBL/GenBank/DDBJ whole genome shotgun (WGS) entry which is preliminary data.</text>
</comment>
<keyword evidence="3" id="KW-1185">Reference proteome</keyword>